<dbReference type="Gene3D" id="1.10.8.760">
    <property type="entry name" value="Haem-binding uptake, Tiki superfamily, ChaN, domain 2"/>
    <property type="match status" value="1"/>
</dbReference>
<keyword evidence="4" id="KW-1185">Reference proteome</keyword>
<reference evidence="3 4" key="1">
    <citation type="submission" date="2018-06" db="EMBL/GenBank/DDBJ databases">
        <title>Genomic Encyclopedia of Archaeal and Bacterial Type Strains, Phase II (KMG-II): from individual species to whole genera.</title>
        <authorList>
            <person name="Goeker M."/>
        </authorList>
    </citation>
    <scope>NUCLEOTIDE SEQUENCE [LARGE SCALE GENOMIC DNA]</scope>
    <source>
        <strain evidence="3 4">CFPB 3232</strain>
    </source>
</reference>
<dbReference type="InterPro" id="IPR007314">
    <property type="entry name" value="Cofac_haem-bd_dom"/>
</dbReference>
<accession>A0A328ZCU0</accession>
<dbReference type="EMBL" id="QLTA01000015">
    <property type="protein sequence ID" value="RAR83193.1"/>
    <property type="molecule type" value="Genomic_DNA"/>
</dbReference>
<evidence type="ECO:0000256" key="1">
    <source>
        <dbReference type="SAM" id="MobiDB-lite"/>
    </source>
</evidence>
<feature type="region of interest" description="Disordered" evidence="1">
    <location>
        <begin position="273"/>
        <end position="308"/>
    </location>
</feature>
<proteinExistence type="predicted"/>
<sequence>MRDLTPPLSAPHPALAPALARPRRTAARLAAIAALALLAACGGTPRATPSTTDWQALLPADVLLIGEQHDAPDHQRLQREAVATLAGRGQLAALVMEMAEAGHGTAGLPREASEAAVREALAWNDKAWPWTRYGPAAMEAVRAGVPVLGGNLPRARMRDAMHDSAWDVHLPAGGFRQQIATLREGHCGLLPEAQLPAMARIQIARDASLARTAADARRPGQTVLLVAGAGHVRRDLGVPTHWGGDVRARVLIAQPQSAQEAWPSRAADLVLPTPALPPQDHCAALRPPAPAGAGPRARHTSEPAFQNT</sequence>
<feature type="domain" description="Haem-binding uptake Tiki superfamily ChaN" evidence="2">
    <location>
        <begin position="54"/>
        <end position="241"/>
    </location>
</feature>
<dbReference type="OrthoDB" id="9795827at2"/>
<dbReference type="SUPFAM" id="SSF159501">
    <property type="entry name" value="EreA/ChaN-like"/>
    <property type="match status" value="1"/>
</dbReference>
<dbReference type="AlphaFoldDB" id="A0A328ZCU0"/>
<protein>
    <submittedName>
        <fullName evidence="3">Putative iron-regulated protein</fullName>
    </submittedName>
</protein>
<dbReference type="CDD" id="cd14727">
    <property type="entry name" value="ChanN-like"/>
    <property type="match status" value="1"/>
</dbReference>
<dbReference type="Proteomes" id="UP000248856">
    <property type="component" value="Unassembled WGS sequence"/>
</dbReference>
<name>A0A328ZCU0_9BURK</name>
<dbReference type="RefSeq" id="WP_111877071.1">
    <property type="nucleotide sequence ID" value="NZ_CBCSGC010000032.1"/>
</dbReference>
<gene>
    <name evidence="3" type="ORF">AX018_101538</name>
</gene>
<dbReference type="Gene3D" id="3.40.50.11550">
    <property type="match status" value="1"/>
</dbReference>
<evidence type="ECO:0000313" key="3">
    <source>
        <dbReference type="EMBL" id="RAR83193.1"/>
    </source>
</evidence>
<organism evidence="3 4">
    <name type="scientific">Paracidovorax anthurii</name>
    <dbReference type="NCBI Taxonomy" id="78229"/>
    <lineage>
        <taxon>Bacteria</taxon>
        <taxon>Pseudomonadati</taxon>
        <taxon>Pseudomonadota</taxon>
        <taxon>Betaproteobacteria</taxon>
        <taxon>Burkholderiales</taxon>
        <taxon>Comamonadaceae</taxon>
        <taxon>Paracidovorax</taxon>
    </lineage>
</organism>
<dbReference type="Pfam" id="PF04187">
    <property type="entry name" value="Cofac_haem_bdg"/>
    <property type="match status" value="1"/>
</dbReference>
<evidence type="ECO:0000313" key="4">
    <source>
        <dbReference type="Proteomes" id="UP000248856"/>
    </source>
</evidence>
<comment type="caution">
    <text evidence="3">The sequence shown here is derived from an EMBL/GenBank/DDBJ whole genome shotgun (WGS) entry which is preliminary data.</text>
</comment>
<evidence type="ECO:0000259" key="2">
    <source>
        <dbReference type="Pfam" id="PF04187"/>
    </source>
</evidence>